<dbReference type="Proteomes" id="UP000005566">
    <property type="component" value="Unassembled WGS sequence"/>
</dbReference>
<sequence length="43" mass="5186">MIFISDFENVNNLPNTELNKVYMPIMAQYYIILNFLIIRGYQK</sequence>
<comment type="caution">
    <text evidence="2">The sequence shown here is derived from an EMBL/GenBank/DDBJ whole genome shotgun (WGS) entry which is preliminary data.</text>
</comment>
<proteinExistence type="predicted"/>
<keyword evidence="1" id="KW-0472">Membrane</keyword>
<accession>H7FMU2</accession>
<reference evidence="2 3" key="1">
    <citation type="journal article" date="2014" name="Acta Crystallogr. D">
        <title>Structure-based characterization and antifreeze properties of a hyperactive ice-binding protein from the Antarctic bacterium Flavobacterium frigoris PS1.</title>
        <authorList>
            <person name="Do H."/>
            <person name="Kim S.J."/>
            <person name="Kim H.J."/>
            <person name="Lee J.H."/>
        </authorList>
    </citation>
    <scope>NUCLEOTIDE SEQUENCE [LARGE SCALE GENOMIC DNA]</scope>
    <source>
        <strain evidence="2 3">PS1</strain>
    </source>
</reference>
<feature type="transmembrane region" description="Helical" evidence="1">
    <location>
        <begin position="21"/>
        <end position="41"/>
    </location>
</feature>
<dbReference type="PATRIC" id="fig|1086011.3.peg.480"/>
<keyword evidence="1" id="KW-1133">Transmembrane helix</keyword>
<evidence type="ECO:0000313" key="2">
    <source>
        <dbReference type="EMBL" id="EIA10192.1"/>
    </source>
</evidence>
<name>H7FMU2_FLAFP</name>
<evidence type="ECO:0000313" key="3">
    <source>
        <dbReference type="Proteomes" id="UP000005566"/>
    </source>
</evidence>
<organism evidence="2 3">
    <name type="scientific">Flavobacterium frigoris (strain PS1)</name>
    <dbReference type="NCBI Taxonomy" id="1086011"/>
    <lineage>
        <taxon>Bacteria</taxon>
        <taxon>Pseudomonadati</taxon>
        <taxon>Bacteroidota</taxon>
        <taxon>Flavobacteriia</taxon>
        <taxon>Flavobacteriales</taxon>
        <taxon>Flavobacteriaceae</taxon>
        <taxon>Flavobacterium</taxon>
    </lineage>
</organism>
<dbReference type="EMBL" id="AHKF01000009">
    <property type="protein sequence ID" value="EIA10192.1"/>
    <property type="molecule type" value="Genomic_DNA"/>
</dbReference>
<protein>
    <submittedName>
        <fullName evidence="2">Uncharacterized protein</fullName>
    </submittedName>
</protein>
<dbReference type="AlphaFoldDB" id="H7FMU2"/>
<gene>
    <name evidence="2" type="ORF">HJ01_00489</name>
</gene>
<keyword evidence="3" id="KW-1185">Reference proteome</keyword>
<keyword evidence="1" id="KW-0812">Transmembrane</keyword>
<evidence type="ECO:0000256" key="1">
    <source>
        <dbReference type="SAM" id="Phobius"/>
    </source>
</evidence>